<name>A0A1T0CF31_9GAMM</name>
<dbReference type="EC" id="3.4.11.18" evidence="6 7"/>
<feature type="binding site" evidence="6">
    <location>
        <position position="116"/>
    </location>
    <ligand>
        <name>a divalent metal cation</name>
        <dbReference type="ChEBI" id="CHEBI:60240"/>
        <label>1</label>
    </ligand>
</feature>
<dbReference type="PANTHER" id="PTHR43330">
    <property type="entry name" value="METHIONINE AMINOPEPTIDASE"/>
    <property type="match status" value="1"/>
</dbReference>
<dbReference type="NCBIfam" id="TIGR00500">
    <property type="entry name" value="met_pdase_I"/>
    <property type="match status" value="1"/>
</dbReference>
<dbReference type="PANTHER" id="PTHR43330:SF27">
    <property type="entry name" value="METHIONINE AMINOPEPTIDASE"/>
    <property type="match status" value="1"/>
</dbReference>
<proteinExistence type="inferred from homology"/>
<comment type="cofactor">
    <cofactor evidence="6">
        <name>Co(2+)</name>
        <dbReference type="ChEBI" id="CHEBI:48828"/>
    </cofactor>
    <cofactor evidence="6">
        <name>Zn(2+)</name>
        <dbReference type="ChEBI" id="CHEBI:29105"/>
    </cofactor>
    <cofactor evidence="6">
        <name>Mn(2+)</name>
        <dbReference type="ChEBI" id="CHEBI:29035"/>
    </cofactor>
    <cofactor evidence="6">
        <name>Fe(2+)</name>
        <dbReference type="ChEBI" id="CHEBI:29033"/>
    </cofactor>
    <text evidence="6">Binds 2 divalent metal cations per subunit. Has a high-affinity and a low affinity metal-binding site. The true nature of the physiological cofactor is under debate. The enzyme is active with cobalt, zinc, manganese or divalent iron ions. Most likely, methionine aminopeptidases function as mononuclear Fe(2+)-metalloproteases under physiological conditions, and the catalytically relevant metal-binding site has been assigned to the histidine-containing high-affinity site.</text>
</comment>
<dbReference type="Pfam" id="PF00557">
    <property type="entry name" value="Peptidase_M24"/>
    <property type="match status" value="1"/>
</dbReference>
<keyword evidence="10" id="KW-1185">Reference proteome</keyword>
<gene>
    <name evidence="6" type="primary">map</name>
    <name evidence="9" type="ORF">B0682_05115</name>
</gene>
<dbReference type="GO" id="GO:0070006">
    <property type="term" value="F:metalloaminopeptidase activity"/>
    <property type="evidence" value="ECO:0007669"/>
    <property type="project" value="UniProtKB-UniRule"/>
</dbReference>
<dbReference type="Proteomes" id="UP000191094">
    <property type="component" value="Unassembled WGS sequence"/>
</dbReference>
<evidence type="ECO:0000259" key="8">
    <source>
        <dbReference type="Pfam" id="PF00557"/>
    </source>
</evidence>
<feature type="binding site" evidence="6">
    <location>
        <position position="243"/>
    </location>
    <ligand>
        <name>a divalent metal cation</name>
        <dbReference type="ChEBI" id="CHEBI:60240"/>
        <label>1</label>
    </ligand>
</feature>
<comment type="function">
    <text evidence="1 6">Removes the N-terminal methionine from nascent proteins. The N-terminal methionine is often cleaved when the second residue in the primary sequence is small and uncharged (Met-Ala-, Cys, Gly, Pro, Ser, Thr, or Val). Requires deformylation of the N(alpha)-formylated initiator methionine before it can be hydrolyzed.</text>
</comment>
<comment type="catalytic activity">
    <reaction evidence="6 7">
        <text>Release of N-terminal amino acids, preferentially methionine, from peptides and arylamides.</text>
        <dbReference type="EC" id="3.4.11.18"/>
    </reaction>
</comment>
<evidence type="ECO:0000313" key="9">
    <source>
        <dbReference type="EMBL" id="OOS20952.1"/>
    </source>
</evidence>
<feature type="domain" description="Peptidase M24" evidence="8">
    <location>
        <begin position="21"/>
        <end position="250"/>
    </location>
</feature>
<keyword evidence="2 6" id="KW-0031">Aminopeptidase</keyword>
<accession>A0A1T0CF31</accession>
<feature type="binding site" evidence="6">
    <location>
        <position position="87"/>
    </location>
    <ligand>
        <name>substrate</name>
    </ligand>
</feature>
<reference evidence="9 10" key="1">
    <citation type="submission" date="2017-02" db="EMBL/GenBank/DDBJ databases">
        <title>Draft genome sequence of Moraxella lincolnii CCUG 9405T type strain.</title>
        <authorList>
            <person name="Salva-Serra F."/>
            <person name="Engstrom-Jakobsson H."/>
            <person name="Thorell K."/>
            <person name="Jaen-Luchoro D."/>
            <person name="Gonzales-Siles L."/>
            <person name="Karlsson R."/>
            <person name="Yazdan S."/>
            <person name="Boulund F."/>
            <person name="Johnning A."/>
            <person name="Engstrand L."/>
            <person name="Kristiansson E."/>
            <person name="Moore E."/>
        </authorList>
    </citation>
    <scope>NUCLEOTIDE SEQUENCE [LARGE SCALE GENOMIC DNA]</scope>
    <source>
        <strain evidence="9 10">CCUG 9405</strain>
    </source>
</reference>
<feature type="binding site" evidence="6">
    <location>
        <position position="186"/>
    </location>
    <ligand>
        <name>substrate</name>
    </ligand>
</feature>
<comment type="similarity">
    <text evidence="6">Belongs to the peptidase M24A family. Methionine aminopeptidase type 1 subfamily.</text>
</comment>
<dbReference type="InterPro" id="IPR000994">
    <property type="entry name" value="Pept_M24"/>
</dbReference>
<dbReference type="Gene3D" id="3.90.230.10">
    <property type="entry name" value="Creatinase/methionine aminopeptidase superfamily"/>
    <property type="match status" value="1"/>
</dbReference>
<dbReference type="InterPro" id="IPR001714">
    <property type="entry name" value="Pept_M24_MAP"/>
</dbReference>
<evidence type="ECO:0000256" key="5">
    <source>
        <dbReference type="ARBA" id="ARBA00022801"/>
    </source>
</evidence>
<dbReference type="CDD" id="cd01086">
    <property type="entry name" value="MetAP1"/>
    <property type="match status" value="1"/>
</dbReference>
<feature type="binding site" evidence="6">
    <location>
        <position position="243"/>
    </location>
    <ligand>
        <name>a divalent metal cation</name>
        <dbReference type="ChEBI" id="CHEBI:60240"/>
        <label>2</label>
        <note>catalytic</note>
    </ligand>
</feature>
<evidence type="ECO:0000256" key="4">
    <source>
        <dbReference type="ARBA" id="ARBA00022723"/>
    </source>
</evidence>
<feature type="binding site" evidence="6">
    <location>
        <position position="116"/>
    </location>
    <ligand>
        <name>a divalent metal cation</name>
        <dbReference type="ChEBI" id="CHEBI:60240"/>
        <label>2</label>
        <note>catalytic</note>
    </ligand>
</feature>
<dbReference type="GO" id="GO:0005829">
    <property type="term" value="C:cytosol"/>
    <property type="evidence" value="ECO:0007669"/>
    <property type="project" value="TreeGrafter"/>
</dbReference>
<evidence type="ECO:0000256" key="1">
    <source>
        <dbReference type="ARBA" id="ARBA00002521"/>
    </source>
</evidence>
<dbReference type="PROSITE" id="PS00680">
    <property type="entry name" value="MAP_1"/>
    <property type="match status" value="1"/>
</dbReference>
<comment type="subunit">
    <text evidence="6">Monomer.</text>
</comment>
<dbReference type="InterPro" id="IPR002467">
    <property type="entry name" value="Pept_M24A_MAP1"/>
</dbReference>
<evidence type="ECO:0000256" key="7">
    <source>
        <dbReference type="RuleBase" id="RU003653"/>
    </source>
</evidence>
<dbReference type="AlphaFoldDB" id="A0A1T0CF31"/>
<evidence type="ECO:0000313" key="10">
    <source>
        <dbReference type="Proteomes" id="UP000191094"/>
    </source>
</evidence>
<dbReference type="RefSeq" id="WP_078307117.1">
    <property type="nucleotide sequence ID" value="NZ_CP147511.1"/>
</dbReference>
<comment type="caution">
    <text evidence="9">The sequence shown here is derived from an EMBL/GenBank/DDBJ whole genome shotgun (WGS) entry which is preliminary data.</text>
</comment>
<dbReference type="GO" id="GO:0046872">
    <property type="term" value="F:metal ion binding"/>
    <property type="evidence" value="ECO:0007669"/>
    <property type="project" value="UniProtKB-UniRule"/>
</dbReference>
<organism evidence="9 10">
    <name type="scientific">Lwoffella lincolnii</name>
    <dbReference type="NCBI Taxonomy" id="90241"/>
    <lineage>
        <taxon>Bacteria</taxon>
        <taxon>Pseudomonadati</taxon>
        <taxon>Pseudomonadota</taxon>
        <taxon>Gammaproteobacteria</taxon>
        <taxon>Moraxellales</taxon>
        <taxon>Moraxellaceae</taxon>
        <taxon>Lwoffella</taxon>
    </lineage>
</organism>
<sequence length="269" mass="29535">MSNTPNNAPNIPIQSTDAIAKMRVAGKLASDVLVMLDDHVKVGVSTEALNQIAHDYIVNVQHAIPAPLNYHGFPKSICTSINHVVCHGIPSDDKLLKDGDIINIDVTVIKDGYYGDTSKMWIVGEGSIMAKRICDVAQRALYAGMAMVKNGAYLGDIGAAIQQVVEPERFSIVREFCGHGISNQFHHEPQVMHHGQAGTGIELKTGMTFTIEPMINQGTWKTKIMPDKWTAITKDRKLSAQWEHTLVVTDDGCEVFTARPEEDLSFLTP</sequence>
<evidence type="ECO:0000256" key="6">
    <source>
        <dbReference type="HAMAP-Rule" id="MF_01974"/>
    </source>
</evidence>
<dbReference type="PRINTS" id="PR00599">
    <property type="entry name" value="MAPEPTIDASE"/>
</dbReference>
<evidence type="ECO:0000256" key="3">
    <source>
        <dbReference type="ARBA" id="ARBA00022670"/>
    </source>
</evidence>
<evidence type="ECO:0000256" key="2">
    <source>
        <dbReference type="ARBA" id="ARBA00022438"/>
    </source>
</evidence>
<keyword evidence="3 6" id="KW-0645">Protease</keyword>
<keyword evidence="5 6" id="KW-0378">Hydrolase</keyword>
<dbReference type="SUPFAM" id="SSF55920">
    <property type="entry name" value="Creatinase/aminopeptidase"/>
    <property type="match status" value="1"/>
</dbReference>
<dbReference type="InterPro" id="IPR036005">
    <property type="entry name" value="Creatinase/aminopeptidase-like"/>
</dbReference>
<keyword evidence="4 6" id="KW-0479">Metal-binding</keyword>
<dbReference type="OrthoDB" id="9802055at2"/>
<dbReference type="HAMAP" id="MF_01974">
    <property type="entry name" value="MetAP_1"/>
    <property type="match status" value="1"/>
</dbReference>
<dbReference type="GO" id="GO:0006508">
    <property type="term" value="P:proteolysis"/>
    <property type="evidence" value="ECO:0007669"/>
    <property type="project" value="UniProtKB-KW"/>
</dbReference>
<dbReference type="EMBL" id="MUYT01000006">
    <property type="protein sequence ID" value="OOS20952.1"/>
    <property type="molecule type" value="Genomic_DNA"/>
</dbReference>
<feature type="binding site" evidence="6">
    <location>
        <position position="179"/>
    </location>
    <ligand>
        <name>a divalent metal cation</name>
        <dbReference type="ChEBI" id="CHEBI:60240"/>
        <label>2</label>
        <note>catalytic</note>
    </ligand>
</feature>
<protein>
    <recommendedName>
        <fullName evidence="6 7">Methionine aminopeptidase</fullName>
        <shortName evidence="6">MAP</shortName>
        <shortName evidence="6">MetAP</shortName>
        <ecNumber evidence="6 7">3.4.11.18</ecNumber>
    </recommendedName>
    <alternativeName>
        <fullName evidence="6">Peptidase M</fullName>
    </alternativeName>
</protein>
<feature type="binding site" evidence="6">
    <location>
        <position position="105"/>
    </location>
    <ligand>
        <name>a divalent metal cation</name>
        <dbReference type="ChEBI" id="CHEBI:60240"/>
        <label>1</label>
    </ligand>
</feature>
<feature type="binding site" evidence="6">
    <location>
        <position position="212"/>
    </location>
    <ligand>
        <name>a divalent metal cation</name>
        <dbReference type="ChEBI" id="CHEBI:60240"/>
        <label>2</label>
        <note>catalytic</note>
    </ligand>
</feature>
<dbReference type="STRING" id="90241.B0682_05115"/>
<dbReference type="GO" id="GO:0004239">
    <property type="term" value="F:initiator methionyl aminopeptidase activity"/>
    <property type="evidence" value="ECO:0007669"/>
    <property type="project" value="UniProtKB-UniRule"/>
</dbReference>